<protein>
    <submittedName>
        <fullName evidence="8">Predicted acyltransferase, LPLAT superfamily</fullName>
    </submittedName>
</protein>
<keyword evidence="6 8" id="KW-0012">Acyltransferase</keyword>
<dbReference type="AlphaFoldDB" id="A0A1T5ERI3"/>
<feature type="transmembrane region" description="Helical" evidence="7">
    <location>
        <begin position="25"/>
        <end position="44"/>
    </location>
</feature>
<accession>A0A1T5ERI3</accession>
<evidence type="ECO:0000256" key="7">
    <source>
        <dbReference type="SAM" id="Phobius"/>
    </source>
</evidence>
<keyword evidence="7" id="KW-0812">Transmembrane</keyword>
<gene>
    <name evidence="8" type="ORF">SAMN05660841_02728</name>
</gene>
<evidence type="ECO:0000256" key="3">
    <source>
        <dbReference type="ARBA" id="ARBA00022519"/>
    </source>
</evidence>
<reference evidence="9" key="1">
    <citation type="submission" date="2017-02" db="EMBL/GenBank/DDBJ databases">
        <authorList>
            <person name="Varghese N."/>
            <person name="Submissions S."/>
        </authorList>
    </citation>
    <scope>NUCLEOTIDE SEQUENCE [LARGE SCALE GENOMIC DNA]</scope>
    <source>
        <strain evidence="9">DSM 24091</strain>
    </source>
</reference>
<dbReference type="GO" id="GO:0009247">
    <property type="term" value="P:glycolipid biosynthetic process"/>
    <property type="evidence" value="ECO:0007669"/>
    <property type="project" value="UniProtKB-ARBA"/>
</dbReference>
<proteinExistence type="predicted"/>
<comment type="subcellular location">
    <subcellularLocation>
        <location evidence="1">Cell inner membrane</location>
    </subcellularLocation>
</comment>
<evidence type="ECO:0000256" key="6">
    <source>
        <dbReference type="ARBA" id="ARBA00023315"/>
    </source>
</evidence>
<organism evidence="8 9">
    <name type="scientific">Sphingobacterium nematocida</name>
    <dbReference type="NCBI Taxonomy" id="1513896"/>
    <lineage>
        <taxon>Bacteria</taxon>
        <taxon>Pseudomonadati</taxon>
        <taxon>Bacteroidota</taxon>
        <taxon>Sphingobacteriia</taxon>
        <taxon>Sphingobacteriales</taxon>
        <taxon>Sphingobacteriaceae</taxon>
        <taxon>Sphingobacterium</taxon>
    </lineage>
</organism>
<dbReference type="RefSeq" id="WP_079643678.1">
    <property type="nucleotide sequence ID" value="NZ_FUZF01000012.1"/>
</dbReference>
<evidence type="ECO:0000313" key="9">
    <source>
        <dbReference type="Proteomes" id="UP000190150"/>
    </source>
</evidence>
<dbReference type="PANTHER" id="PTHR30606">
    <property type="entry name" value="LIPID A BIOSYNTHESIS LAUROYL ACYLTRANSFERASE"/>
    <property type="match status" value="1"/>
</dbReference>
<dbReference type="CDD" id="cd07984">
    <property type="entry name" value="LPLAT_LABLAT-like"/>
    <property type="match status" value="1"/>
</dbReference>
<keyword evidence="7" id="KW-1133">Transmembrane helix</keyword>
<sequence length="297" mass="34673">MSQWDGKSKGTLLGYKIFVFFIKKFGVRTAYGLLVFVALYYFLFYPRSFKNIFYYLHDRQGLSKWTAFWKVYRVYFIFGQTIIDKVAISAGMRDRFTYDFDGIESLKEVLEEHKGGILISAHVGNFEISEQFFSDLDLSFQINQVTVDQEVSVIKEYLQTIAEKSTIKHIYIKEDMTHVFDINDALSNNELICFTGDRYFEGSKVLETDFLGKKAIFPAGPFHLASRLGVPIIFVYVMKETNSHYHLYARRAEGVRRRDAQGALEAYVKSVEGILSLYPLQWFNFFDFWNRKEKASP</sequence>
<dbReference type="InterPro" id="IPR004960">
    <property type="entry name" value="LipA_acyltrans"/>
</dbReference>
<dbReference type="EMBL" id="FUZF01000012">
    <property type="protein sequence ID" value="SKB86300.1"/>
    <property type="molecule type" value="Genomic_DNA"/>
</dbReference>
<dbReference type="STRING" id="1513896.SAMN05660841_02728"/>
<dbReference type="OrthoDB" id="9808633at2"/>
<keyword evidence="4 8" id="KW-0808">Transferase</keyword>
<evidence type="ECO:0000313" key="8">
    <source>
        <dbReference type="EMBL" id="SKB86300.1"/>
    </source>
</evidence>
<dbReference type="Proteomes" id="UP000190150">
    <property type="component" value="Unassembled WGS sequence"/>
</dbReference>
<evidence type="ECO:0000256" key="2">
    <source>
        <dbReference type="ARBA" id="ARBA00022475"/>
    </source>
</evidence>
<name>A0A1T5ERI3_9SPHI</name>
<dbReference type="GO" id="GO:0016746">
    <property type="term" value="F:acyltransferase activity"/>
    <property type="evidence" value="ECO:0007669"/>
    <property type="project" value="UniProtKB-KW"/>
</dbReference>
<evidence type="ECO:0000256" key="4">
    <source>
        <dbReference type="ARBA" id="ARBA00022679"/>
    </source>
</evidence>
<dbReference type="Pfam" id="PF03279">
    <property type="entry name" value="Lip_A_acyltrans"/>
    <property type="match status" value="1"/>
</dbReference>
<keyword evidence="2" id="KW-1003">Cell membrane</keyword>
<dbReference type="GO" id="GO:0005886">
    <property type="term" value="C:plasma membrane"/>
    <property type="evidence" value="ECO:0007669"/>
    <property type="project" value="UniProtKB-SubCell"/>
</dbReference>
<keyword evidence="3" id="KW-0997">Cell inner membrane</keyword>
<evidence type="ECO:0000256" key="5">
    <source>
        <dbReference type="ARBA" id="ARBA00023136"/>
    </source>
</evidence>
<dbReference type="PANTHER" id="PTHR30606:SF10">
    <property type="entry name" value="PHOSPHATIDYLINOSITOL MANNOSIDE ACYLTRANSFERASE"/>
    <property type="match status" value="1"/>
</dbReference>
<keyword evidence="5 7" id="KW-0472">Membrane</keyword>
<keyword evidence="9" id="KW-1185">Reference proteome</keyword>
<evidence type="ECO:0000256" key="1">
    <source>
        <dbReference type="ARBA" id="ARBA00004533"/>
    </source>
</evidence>